<name>A0A097AYK9_9VIBR</name>
<dbReference type="AlphaFoldDB" id="A0A097AYK9"/>
<keyword evidence="4" id="KW-1185">Reference proteome</keyword>
<reference evidence="2 4" key="1">
    <citation type="submission" date="2014-10" db="EMBL/GenBank/DDBJ databases">
        <title>The Complete Genome Sequence for the Shellfish Pathogen Vibrio coralliilyticus RE98 Isolated from a Shellfish Hatchery.</title>
        <authorList>
            <person name="Richards G.P."/>
            <person name="Bono J.L."/>
            <person name="Watson M.A."/>
            <person name="Needleman D.S."/>
        </authorList>
    </citation>
    <scope>NUCLEOTIDE SEQUENCE [LARGE SCALE GENOMIC DNA]</scope>
    <source>
        <strain evidence="2 4">RE98</strain>
    </source>
</reference>
<dbReference type="KEGG" id="vcy:IX92_17840"/>
<reference evidence="3" key="2">
    <citation type="journal article" date="2015" name="BMC Genomics">
        <title>Genome mining reveals unlocked bioactive potential of marine Gram-negative bacteria.</title>
        <authorList>
            <person name="Machado H."/>
            <person name="Sonnenschein E.C."/>
            <person name="Melchiorsen J."/>
            <person name="Gram L."/>
        </authorList>
    </citation>
    <scope>NUCLEOTIDE SEQUENCE</scope>
    <source>
        <strain evidence="3">S2052</strain>
    </source>
</reference>
<protein>
    <submittedName>
        <fullName evidence="3">Uncharacterized protein</fullName>
    </submittedName>
</protein>
<organism evidence="3">
    <name type="scientific">Vibrio coralliilyticus</name>
    <dbReference type="NCBI Taxonomy" id="190893"/>
    <lineage>
        <taxon>Bacteria</taxon>
        <taxon>Pseudomonadati</taxon>
        <taxon>Pseudomonadota</taxon>
        <taxon>Gammaproteobacteria</taxon>
        <taxon>Vibrionales</taxon>
        <taxon>Vibrionaceae</taxon>
        <taxon>Vibrio</taxon>
    </lineage>
</organism>
<dbReference type="PROSITE" id="PS51257">
    <property type="entry name" value="PROKAR_LIPOPROTEIN"/>
    <property type="match status" value="1"/>
</dbReference>
<dbReference type="STRING" id="190893.BA953_22815"/>
<keyword evidence="1" id="KW-0732">Signal</keyword>
<dbReference type="EMBL" id="JXXR01000012">
    <property type="protein sequence ID" value="KJY72773.1"/>
    <property type="molecule type" value="Genomic_DNA"/>
</dbReference>
<feature type="chain" id="PRO_5011342959" evidence="1">
    <location>
        <begin position="21"/>
        <end position="96"/>
    </location>
</feature>
<dbReference type="Proteomes" id="UP000030081">
    <property type="component" value="Chromosome 2"/>
</dbReference>
<dbReference type="GeneID" id="93944410"/>
<proteinExistence type="predicted"/>
<accession>A0A097AYK9</accession>
<dbReference type="RefSeq" id="WP_019277988.1">
    <property type="nucleotide sequence ID" value="NZ_CP009265.1"/>
</dbReference>
<dbReference type="eggNOG" id="ENOG5031ZMA">
    <property type="taxonomic scope" value="Bacteria"/>
</dbReference>
<evidence type="ECO:0000256" key="1">
    <source>
        <dbReference type="SAM" id="SignalP"/>
    </source>
</evidence>
<evidence type="ECO:0000313" key="4">
    <source>
        <dbReference type="Proteomes" id="UP000030081"/>
    </source>
</evidence>
<evidence type="ECO:0000313" key="2">
    <source>
        <dbReference type="EMBL" id="AIW20907.1"/>
    </source>
</evidence>
<evidence type="ECO:0000313" key="3">
    <source>
        <dbReference type="EMBL" id="KJY72773.1"/>
    </source>
</evidence>
<sequence>MFRTKFFLLFSFCCTATACASTEDISSDKVTEEHIVEETTDIKEVTTADKSESKGKGIDGQALLDNEPTRQILSSLESVTDTLNVLTFGIFAGEHR</sequence>
<dbReference type="KEGG" id="vct:JV59_21220"/>
<feature type="signal peptide" evidence="1">
    <location>
        <begin position="1"/>
        <end position="20"/>
    </location>
</feature>
<gene>
    <name evidence="2" type="ORF">IX92_17840</name>
    <name evidence="3" type="ORF">TW71_11405</name>
</gene>
<dbReference type="EMBL" id="CP009618">
    <property type="protein sequence ID" value="AIW20907.1"/>
    <property type="molecule type" value="Genomic_DNA"/>
</dbReference>